<protein>
    <submittedName>
        <fullName evidence="1">Uncharacterized protein</fullName>
    </submittedName>
</protein>
<comment type="caution">
    <text evidence="1">The sequence shown here is derived from an EMBL/GenBank/DDBJ whole genome shotgun (WGS) entry which is preliminary data.</text>
</comment>
<reference evidence="1 2" key="1">
    <citation type="submission" date="2020-07" db="EMBL/GenBank/DDBJ databases">
        <title>Sequencing the genomes of 1000 actinobacteria strains.</title>
        <authorList>
            <person name="Klenk H.-P."/>
        </authorList>
    </citation>
    <scope>NUCLEOTIDE SEQUENCE [LARGE SCALE GENOMIC DNA]</scope>
    <source>
        <strain evidence="1 2">DSM 21350</strain>
    </source>
</reference>
<dbReference type="EMBL" id="JACCBG010000001">
    <property type="protein sequence ID" value="NYD42883.1"/>
    <property type="molecule type" value="Genomic_DNA"/>
</dbReference>
<dbReference type="AlphaFoldDB" id="A0A7Y9E7Y2"/>
<keyword evidence="2" id="KW-1185">Reference proteome</keyword>
<evidence type="ECO:0000313" key="1">
    <source>
        <dbReference type="EMBL" id="NYD42883.1"/>
    </source>
</evidence>
<dbReference type="RefSeq" id="WP_179664462.1">
    <property type="nucleotide sequence ID" value="NZ_JACCBG010000001.1"/>
</dbReference>
<sequence length="81" mass="8841">MSRLIDDLNALHASYVETINGAVADGDLGRAEELAAAYDRDAIVMIAEREGRTDQLPIRRPTTPDTPLRRLVARLAALRAA</sequence>
<name>A0A7Y9E7Y2_9ACTN</name>
<dbReference type="Proteomes" id="UP000535511">
    <property type="component" value="Unassembled WGS sequence"/>
</dbReference>
<gene>
    <name evidence="1" type="ORF">BJZ21_002966</name>
</gene>
<evidence type="ECO:0000313" key="2">
    <source>
        <dbReference type="Proteomes" id="UP000535511"/>
    </source>
</evidence>
<organism evidence="1 2">
    <name type="scientific">Nocardioides panaciterrulae</name>
    <dbReference type="NCBI Taxonomy" id="661492"/>
    <lineage>
        <taxon>Bacteria</taxon>
        <taxon>Bacillati</taxon>
        <taxon>Actinomycetota</taxon>
        <taxon>Actinomycetes</taxon>
        <taxon>Propionibacteriales</taxon>
        <taxon>Nocardioidaceae</taxon>
        <taxon>Nocardioides</taxon>
    </lineage>
</organism>
<proteinExistence type="predicted"/>
<accession>A0A7Y9E7Y2</accession>